<dbReference type="Pfam" id="PF15804">
    <property type="entry name" value="CCDC168_N"/>
    <property type="match status" value="3"/>
</dbReference>
<feature type="compositionally biased region" description="Polar residues" evidence="2">
    <location>
        <begin position="134"/>
        <end position="144"/>
    </location>
</feature>
<evidence type="ECO:0000256" key="1">
    <source>
        <dbReference type="SAM" id="Coils"/>
    </source>
</evidence>
<reference evidence="4" key="1">
    <citation type="journal article" date="2010" name="Nature">
        <title>The sequence and de novo assembly of the giant panda genome.</title>
        <authorList>
            <person name="Li R."/>
            <person name="Fan W."/>
            <person name="Tian G."/>
            <person name="Zhu H."/>
            <person name="He L."/>
            <person name="Cai J."/>
            <person name="Huang Q."/>
            <person name="Cai Q."/>
            <person name="Li B."/>
            <person name="Bai Y."/>
            <person name="Zhang Z."/>
            <person name="Zhang Y."/>
            <person name="Wang W."/>
            <person name="Li J."/>
            <person name="Wei F."/>
            <person name="Li H."/>
            <person name="Jian M."/>
            <person name="Li J."/>
            <person name="Zhang Z."/>
            <person name="Nielsen R."/>
            <person name="Li D."/>
            <person name="Gu W."/>
            <person name="Yang Z."/>
            <person name="Xuan Z."/>
            <person name="Ryder O.A."/>
            <person name="Leung F.C."/>
            <person name="Zhou Y."/>
            <person name="Cao J."/>
            <person name="Sun X."/>
            <person name="Fu Y."/>
            <person name="Fang X."/>
            <person name="Guo X."/>
            <person name="Wang B."/>
            <person name="Hou R."/>
            <person name="Shen F."/>
            <person name="Mu B."/>
            <person name="Ni P."/>
            <person name="Lin R."/>
            <person name="Qian W."/>
            <person name="Wang G."/>
            <person name="Yu C."/>
            <person name="Nie W."/>
            <person name="Wang J."/>
            <person name="Wu Z."/>
            <person name="Liang H."/>
            <person name="Min J."/>
            <person name="Wu Q."/>
            <person name="Cheng S."/>
            <person name="Ruan J."/>
            <person name="Wang M."/>
            <person name="Shi Z."/>
            <person name="Wen M."/>
            <person name="Liu B."/>
            <person name="Ren X."/>
            <person name="Zheng H."/>
            <person name="Dong D."/>
            <person name="Cook K."/>
            <person name="Shan G."/>
            <person name="Zhang H."/>
            <person name="Kosiol C."/>
            <person name="Xie X."/>
            <person name="Lu Z."/>
            <person name="Zheng H."/>
            <person name="Li Y."/>
            <person name="Steiner C.C."/>
            <person name="Lam T.T."/>
            <person name="Lin S."/>
            <person name="Zhang Q."/>
            <person name="Li G."/>
            <person name="Tian J."/>
            <person name="Gong T."/>
            <person name="Liu H."/>
            <person name="Zhang D."/>
            <person name="Fang L."/>
            <person name="Ye C."/>
            <person name="Zhang J."/>
            <person name="Hu W."/>
            <person name="Xu A."/>
            <person name="Ren Y."/>
            <person name="Zhang G."/>
            <person name="Bruford M.W."/>
            <person name="Li Q."/>
            <person name="Ma L."/>
            <person name="Guo Y."/>
            <person name="An N."/>
            <person name="Hu Y."/>
            <person name="Zheng Y."/>
            <person name="Shi Y."/>
            <person name="Li Z."/>
            <person name="Liu Q."/>
            <person name="Chen Y."/>
            <person name="Zhao J."/>
            <person name="Qu N."/>
            <person name="Zhao S."/>
            <person name="Tian F."/>
            <person name="Wang X."/>
            <person name="Wang H."/>
            <person name="Xu L."/>
            <person name="Liu X."/>
            <person name="Vinar T."/>
            <person name="Wang Y."/>
            <person name="Lam T.W."/>
            <person name="Yiu S.M."/>
            <person name="Liu S."/>
            <person name="Zhang H."/>
            <person name="Li D."/>
            <person name="Huang Y."/>
            <person name="Wang X."/>
            <person name="Yang G."/>
            <person name="Jiang Z."/>
            <person name="Wang J."/>
            <person name="Qin N."/>
            <person name="Li L."/>
            <person name="Li J."/>
            <person name="Bolund L."/>
            <person name="Kristiansen K."/>
            <person name="Wong G.K."/>
            <person name="Olson M."/>
            <person name="Zhang X."/>
            <person name="Li S."/>
            <person name="Yang H."/>
            <person name="Wang J."/>
            <person name="Wang J."/>
        </authorList>
    </citation>
    <scope>NUCLEOTIDE SEQUENCE [LARGE SCALE GENOMIC DNA]</scope>
</reference>
<dbReference type="InterPro" id="IPR031624">
    <property type="entry name" value="CCDC168_N"/>
</dbReference>
<feature type="region of interest" description="Disordered" evidence="2">
    <location>
        <begin position="86"/>
        <end position="152"/>
    </location>
</feature>
<feature type="compositionally biased region" description="Basic and acidic residues" evidence="2">
    <location>
        <begin position="114"/>
        <end position="133"/>
    </location>
</feature>
<feature type="non-terminal residue" evidence="4">
    <location>
        <position position="754"/>
    </location>
</feature>
<feature type="compositionally biased region" description="Polar residues" evidence="2">
    <location>
        <begin position="100"/>
        <end position="113"/>
    </location>
</feature>
<feature type="domain" description="Coiled-coil" evidence="3">
    <location>
        <begin position="388"/>
        <end position="570"/>
    </location>
</feature>
<dbReference type="EMBL" id="GL192404">
    <property type="protein sequence ID" value="EFB25966.1"/>
    <property type="molecule type" value="Genomic_DNA"/>
</dbReference>
<gene>
    <name evidence="4" type="ORF">PANDA_002832</name>
</gene>
<evidence type="ECO:0000256" key="2">
    <source>
        <dbReference type="SAM" id="MobiDB-lite"/>
    </source>
</evidence>
<keyword evidence="1" id="KW-0175">Coiled coil</keyword>
<dbReference type="PANTHER" id="PTHR35542:SF2">
    <property type="entry name" value="LEUCINE-RICH REPEAT TRANSMEMBRANE PROTEIN CCDC168"/>
    <property type="match status" value="1"/>
</dbReference>
<organism evidence="4">
    <name type="scientific">Ailuropoda melanoleuca</name>
    <name type="common">Giant panda</name>
    <dbReference type="NCBI Taxonomy" id="9646"/>
    <lineage>
        <taxon>Eukaryota</taxon>
        <taxon>Metazoa</taxon>
        <taxon>Chordata</taxon>
        <taxon>Craniata</taxon>
        <taxon>Vertebrata</taxon>
        <taxon>Euteleostomi</taxon>
        <taxon>Mammalia</taxon>
        <taxon>Eutheria</taxon>
        <taxon>Laurasiatheria</taxon>
        <taxon>Carnivora</taxon>
        <taxon>Caniformia</taxon>
        <taxon>Ursidae</taxon>
        <taxon>Ailuropoda</taxon>
    </lineage>
</organism>
<dbReference type="InParanoid" id="D2H099"/>
<dbReference type="PANTHER" id="PTHR35542">
    <property type="entry name" value="COILED-COIL DOMAIN-CONTAINING PROTEIN 168"/>
    <property type="match status" value="1"/>
</dbReference>
<dbReference type="InterPro" id="IPR053366">
    <property type="entry name" value="LRR_transmembrane"/>
</dbReference>
<name>D2H099_AILME</name>
<accession>D2H099</accession>
<sequence length="754" mass="85021">MTQREEDKTNTFEKDIMHPRYIALRAKKSPLSLVLKTKKLQVNIKEQVKAGQEDNKETVVLLSKIHPFLTSSTHLKWDTIKDEEGEPGIIRNDAPHLELQESSTSGQTASTESPESHMKKGEQHPQQAEKNRVQTEAMSSSMQPWGTDFKAKTSPPPYAFSVTELGALDKRKEPQWRMTEKGEQEQQRTRDPDVALTKTPPSTPSPSYYRLDTRTEIDKDLLAITGFSPSQLLCPKSSGAGKSRYADSSESIMLCKVIIKAYQCLPYTEVKDRVKIKGGKGRRFPQIITLTADTSLLPHLPSRKRLPLNIKEQGKEVPEGTSEPEMVLKETCASLPSPSYLKCDTMMSEKEDTVGITQSYFPPAKIQDPFSSGKKPYTKSFDGCVLKEKDRLKTDIENKMVPISMALKAKELPLSHILDTKKLQWKIKEQKRKVQKDENDLATHLENICTSLLTLPYLKFGSRDGEGCVMRITKLPLPQLQSKESPDAVKTAHRETTDGELSNDVNTLKEHTLQKEVRDREKNVDMNSIVDPNDRYLKAKKSPNLLRYNLSDLQRKTKKQEGAAQDGQRELGGAMLTRTRTCRSPLLHFNASTRVEERGMPLLPRSSSLLHFNTSTRVEEKGMPLLPRSSFSTVSSQESEDRECIEPITSDILINPQKGKHHMPQNKEEDGVEIINLMFPKHQEKKMQESEDEPGVAVANSASPLPSLPRLQLDKEIQVGDEMLGPTRSVVQRVSNAREVVRTEAIHGDVMRDS</sequence>
<evidence type="ECO:0000259" key="3">
    <source>
        <dbReference type="Pfam" id="PF15804"/>
    </source>
</evidence>
<feature type="region of interest" description="Disordered" evidence="2">
    <location>
        <begin position="687"/>
        <end position="710"/>
    </location>
</feature>
<protein>
    <recommendedName>
        <fullName evidence="3">Coiled-coil domain-containing protein</fullName>
    </recommendedName>
</protein>
<feature type="compositionally biased region" description="Basic and acidic residues" evidence="2">
    <location>
        <begin position="170"/>
        <end position="193"/>
    </location>
</feature>
<feature type="domain" description="Coiled-coil" evidence="3">
    <location>
        <begin position="681"/>
        <end position="730"/>
    </location>
</feature>
<evidence type="ECO:0000313" key="4">
    <source>
        <dbReference type="EMBL" id="EFB25966.1"/>
    </source>
</evidence>
<dbReference type="AlphaFoldDB" id="D2H099"/>
<feature type="region of interest" description="Disordered" evidence="2">
    <location>
        <begin position="170"/>
        <end position="210"/>
    </location>
</feature>
<feature type="coiled-coil region" evidence="1">
    <location>
        <begin position="420"/>
        <end position="447"/>
    </location>
</feature>
<feature type="domain" description="Coiled-coil" evidence="3">
    <location>
        <begin position="2"/>
        <end position="207"/>
    </location>
</feature>
<proteinExistence type="predicted"/>